<dbReference type="OrthoDB" id="406099at2759"/>
<evidence type="ECO:0000313" key="7">
    <source>
        <dbReference type="Proteomes" id="UP000654075"/>
    </source>
</evidence>
<dbReference type="GO" id="GO:0003714">
    <property type="term" value="F:transcription corepressor activity"/>
    <property type="evidence" value="ECO:0007669"/>
    <property type="project" value="TreeGrafter"/>
</dbReference>
<dbReference type="Proteomes" id="UP000654075">
    <property type="component" value="Unassembled WGS sequence"/>
</dbReference>
<comment type="caution">
    <text evidence="6">The sequence shown here is derived from an EMBL/GenBank/DDBJ whole genome shotgun (WGS) entry which is preliminary data.</text>
</comment>
<name>A0A813DQL8_POLGL</name>
<dbReference type="GO" id="GO:0010629">
    <property type="term" value="P:negative regulation of gene expression"/>
    <property type="evidence" value="ECO:0007669"/>
    <property type="project" value="TreeGrafter"/>
</dbReference>
<dbReference type="PANTHER" id="PTHR14453">
    <property type="entry name" value="PARP/ZINC FINGER CCCH TYPE DOMAIN CONTAINING PROTEIN"/>
    <property type="match status" value="1"/>
</dbReference>
<reference evidence="6" key="1">
    <citation type="submission" date="2021-02" db="EMBL/GenBank/DDBJ databases">
        <authorList>
            <person name="Dougan E. K."/>
            <person name="Rhodes N."/>
            <person name="Thang M."/>
            <person name="Chan C."/>
        </authorList>
    </citation>
    <scope>NUCLEOTIDE SEQUENCE</scope>
</reference>
<organism evidence="6 7">
    <name type="scientific">Polarella glacialis</name>
    <name type="common">Dinoflagellate</name>
    <dbReference type="NCBI Taxonomy" id="89957"/>
    <lineage>
        <taxon>Eukaryota</taxon>
        <taxon>Sar</taxon>
        <taxon>Alveolata</taxon>
        <taxon>Dinophyceae</taxon>
        <taxon>Suessiales</taxon>
        <taxon>Suessiaceae</taxon>
        <taxon>Polarella</taxon>
    </lineage>
</organism>
<dbReference type="GO" id="GO:0005634">
    <property type="term" value="C:nucleus"/>
    <property type="evidence" value="ECO:0007669"/>
    <property type="project" value="UniProtKB-SubCell"/>
</dbReference>
<evidence type="ECO:0008006" key="8">
    <source>
        <dbReference type="Google" id="ProtNLM"/>
    </source>
</evidence>
<keyword evidence="3" id="KW-0808">Transferase</keyword>
<gene>
    <name evidence="6" type="ORF">PGLA1383_LOCUS6551</name>
</gene>
<dbReference type="Gene3D" id="3.90.228.10">
    <property type="match status" value="1"/>
</dbReference>
<evidence type="ECO:0000313" key="6">
    <source>
        <dbReference type="EMBL" id="CAE8587720.1"/>
    </source>
</evidence>
<evidence type="ECO:0000256" key="2">
    <source>
        <dbReference type="ARBA" id="ARBA00022676"/>
    </source>
</evidence>
<keyword evidence="4" id="KW-0520">NAD</keyword>
<evidence type="ECO:0000256" key="4">
    <source>
        <dbReference type="ARBA" id="ARBA00023027"/>
    </source>
</evidence>
<comment type="subcellular location">
    <subcellularLocation>
        <location evidence="1">Nucleus</location>
    </subcellularLocation>
</comment>
<dbReference type="PANTHER" id="PTHR14453:SF67">
    <property type="entry name" value="POLY [ADP-RIBOSE] POLYMERASE"/>
    <property type="match status" value="1"/>
</dbReference>
<evidence type="ECO:0000256" key="1">
    <source>
        <dbReference type="ARBA" id="ARBA00004123"/>
    </source>
</evidence>
<dbReference type="OMA" id="SNDEAYP"/>
<evidence type="ECO:0000256" key="5">
    <source>
        <dbReference type="ARBA" id="ARBA00023242"/>
    </source>
</evidence>
<dbReference type="GO" id="GO:0005737">
    <property type="term" value="C:cytoplasm"/>
    <property type="evidence" value="ECO:0007669"/>
    <property type="project" value="TreeGrafter"/>
</dbReference>
<proteinExistence type="predicted"/>
<keyword evidence="5" id="KW-0539">Nucleus</keyword>
<dbReference type="EMBL" id="CAJNNV010002726">
    <property type="protein sequence ID" value="CAE8587720.1"/>
    <property type="molecule type" value="Genomic_DNA"/>
</dbReference>
<keyword evidence="2" id="KW-0328">Glycosyltransferase</keyword>
<accession>A0A813DQL8</accession>
<feature type="non-terminal residue" evidence="6">
    <location>
        <position position="402"/>
    </location>
</feature>
<sequence length="402" mass="44317">MHWVHDLPAHPDQAAGSPQKAYLAVAPHMEKLRGEIQAFCPDCIVAACQGGAYLVGLWQAGQWRGPSVMINAHPSLPRQLPRDVPIVIAHGSNDEAYPWARGRLEELAATASPNKCLLYYTADSGQTSSGNRTRIGDRHLMQSLQMHDCLPKLIDAAVSTDGPEVHLVQASWREQLGAARAESEHWMGLSLERLRRLWVSPGHLGADEQKLFDVPRMSEELLGSKAYLLSPQSNWERVPILRIERVENGLHMEGSALPYRDALRRSLGEQGVEFEPGSHTSWAFHGTDYDALQSIARDGFQPLASGTRNSPVWGCGTCLARDAKYVADGQFCPRRPDGSRCMLLCLLTTGLPCLGDPAHKGCLPFRQKPHRYNSSVDSLACPEIYILQNPGAAYPAYLITFA</sequence>
<dbReference type="InterPro" id="IPR052056">
    <property type="entry name" value="Mono-ARTD/PARP"/>
</dbReference>
<dbReference type="SUPFAM" id="SSF56399">
    <property type="entry name" value="ADP-ribosylation"/>
    <property type="match status" value="1"/>
</dbReference>
<dbReference type="GO" id="GO:0016757">
    <property type="term" value="F:glycosyltransferase activity"/>
    <property type="evidence" value="ECO:0007669"/>
    <property type="project" value="UniProtKB-KW"/>
</dbReference>
<dbReference type="AlphaFoldDB" id="A0A813DQL8"/>
<keyword evidence="7" id="KW-1185">Reference proteome</keyword>
<protein>
    <recommendedName>
        <fullName evidence="8">Poly [ADP-ribose] polymerase</fullName>
    </recommendedName>
</protein>
<evidence type="ECO:0000256" key="3">
    <source>
        <dbReference type="ARBA" id="ARBA00022679"/>
    </source>
</evidence>